<name>A0ABD0LHC7_9CAEN</name>
<keyword evidence="3" id="KW-1185">Reference proteome</keyword>
<evidence type="ECO:0000256" key="1">
    <source>
        <dbReference type="SAM" id="SignalP"/>
    </source>
</evidence>
<evidence type="ECO:0000313" key="3">
    <source>
        <dbReference type="Proteomes" id="UP001519460"/>
    </source>
</evidence>
<protein>
    <submittedName>
        <fullName evidence="2">Uncharacterized protein</fullName>
    </submittedName>
</protein>
<dbReference type="AlphaFoldDB" id="A0ABD0LHC7"/>
<accession>A0ABD0LHC7</accession>
<comment type="caution">
    <text evidence="2">The sequence shown here is derived from an EMBL/GenBank/DDBJ whole genome shotgun (WGS) entry which is preliminary data.</text>
</comment>
<evidence type="ECO:0000313" key="2">
    <source>
        <dbReference type="EMBL" id="KAK7498757.1"/>
    </source>
</evidence>
<feature type="signal peptide" evidence="1">
    <location>
        <begin position="1"/>
        <end position="31"/>
    </location>
</feature>
<feature type="chain" id="PRO_5044828994" evidence="1">
    <location>
        <begin position="32"/>
        <end position="149"/>
    </location>
</feature>
<dbReference type="EMBL" id="JACVVK020000048">
    <property type="protein sequence ID" value="KAK7498757.1"/>
    <property type="molecule type" value="Genomic_DNA"/>
</dbReference>
<dbReference type="Proteomes" id="UP001519460">
    <property type="component" value="Unassembled WGS sequence"/>
</dbReference>
<dbReference type="InterPro" id="IPR036444">
    <property type="entry name" value="PLipase_A2_dom_sf"/>
</dbReference>
<organism evidence="2 3">
    <name type="scientific">Batillaria attramentaria</name>
    <dbReference type="NCBI Taxonomy" id="370345"/>
    <lineage>
        <taxon>Eukaryota</taxon>
        <taxon>Metazoa</taxon>
        <taxon>Spiralia</taxon>
        <taxon>Lophotrochozoa</taxon>
        <taxon>Mollusca</taxon>
        <taxon>Gastropoda</taxon>
        <taxon>Caenogastropoda</taxon>
        <taxon>Sorbeoconcha</taxon>
        <taxon>Cerithioidea</taxon>
        <taxon>Batillariidae</taxon>
        <taxon>Batillaria</taxon>
    </lineage>
</organism>
<sequence length="149" mass="16852">MSLTEGLFSYNNCTMWTLCLLGCLFVVHVQGRARMQGVCSRNSRGCSSPLEVDMTHKRLFSYACDRFDLCYVCGSQRGHTKYSCDDIFSRDLRAVCSASTSTHDRELCQYFAAVYVTENSSGKKFHSPIERPSFCTSELVHSCVPFPHM</sequence>
<reference evidence="2 3" key="1">
    <citation type="journal article" date="2023" name="Sci. Data">
        <title>Genome assembly of the Korean intertidal mud-creeper Batillaria attramentaria.</title>
        <authorList>
            <person name="Patra A.K."/>
            <person name="Ho P.T."/>
            <person name="Jun S."/>
            <person name="Lee S.J."/>
            <person name="Kim Y."/>
            <person name="Won Y.J."/>
        </authorList>
    </citation>
    <scope>NUCLEOTIDE SEQUENCE [LARGE SCALE GENOMIC DNA]</scope>
    <source>
        <strain evidence="2">Wonlab-2016</strain>
    </source>
</reference>
<dbReference type="Gene3D" id="1.20.90.10">
    <property type="entry name" value="Phospholipase A2 domain"/>
    <property type="match status" value="1"/>
</dbReference>
<keyword evidence="1" id="KW-0732">Signal</keyword>
<dbReference type="SUPFAM" id="SSF48619">
    <property type="entry name" value="Phospholipase A2, PLA2"/>
    <property type="match status" value="1"/>
</dbReference>
<gene>
    <name evidence="2" type="ORF">BaRGS_00009849</name>
</gene>
<proteinExistence type="predicted"/>